<reference evidence="7" key="1">
    <citation type="journal article" date="2011" name="Genome Res.">
        <title>Deep small RNA sequencing from the nematode Ascaris reveals conservation, functional diversification, and novel developmental profiles.</title>
        <authorList>
            <person name="Wang J."/>
            <person name="Czech B."/>
            <person name="Crunk A."/>
            <person name="Wallace A."/>
            <person name="Mitreva M."/>
            <person name="Hannon G.J."/>
            <person name="Davis R.E."/>
        </authorList>
    </citation>
    <scope>NUCLEOTIDE SEQUENCE</scope>
</reference>
<dbReference type="Pfam" id="PF00615">
    <property type="entry name" value="RGS"/>
    <property type="match status" value="1"/>
</dbReference>
<dbReference type="GO" id="GO:0097352">
    <property type="term" value="P:autophagosome maturation"/>
    <property type="evidence" value="ECO:0007669"/>
    <property type="project" value="TreeGrafter"/>
</dbReference>
<dbReference type="SMART" id="SM00315">
    <property type="entry name" value="RGS"/>
    <property type="match status" value="1"/>
</dbReference>
<dbReference type="GO" id="GO:0005770">
    <property type="term" value="C:late endosome"/>
    <property type="evidence" value="ECO:0007669"/>
    <property type="project" value="TreeGrafter"/>
</dbReference>
<comment type="similarity">
    <text evidence="1">Belongs to the sorting nexin family.</text>
</comment>
<dbReference type="AlphaFoldDB" id="F1KUC9"/>
<dbReference type="Pfam" id="PF08628">
    <property type="entry name" value="Nexin_C"/>
    <property type="match status" value="1"/>
</dbReference>
<dbReference type="Gene3D" id="1.10.167.10">
    <property type="entry name" value="Regulator of G-protein Signalling 4, domain 2"/>
    <property type="match status" value="1"/>
</dbReference>
<dbReference type="EMBL" id="JI166016">
    <property type="protein sequence ID" value="ADY41483.1"/>
    <property type="molecule type" value="mRNA"/>
</dbReference>
<dbReference type="Pfam" id="PF00787">
    <property type="entry name" value="PX"/>
    <property type="match status" value="1"/>
</dbReference>
<feature type="domain" description="RGS" evidence="4">
    <location>
        <begin position="339"/>
        <end position="468"/>
    </location>
</feature>
<feature type="domain" description="PX" evidence="5">
    <location>
        <begin position="629"/>
        <end position="762"/>
    </location>
</feature>
<feature type="region of interest" description="Disordered" evidence="2">
    <location>
        <begin position="593"/>
        <end position="616"/>
    </location>
</feature>
<dbReference type="Gene3D" id="3.30.1520.10">
    <property type="entry name" value="Phox-like domain"/>
    <property type="match status" value="1"/>
</dbReference>
<evidence type="ECO:0000256" key="2">
    <source>
        <dbReference type="SAM" id="MobiDB-lite"/>
    </source>
</evidence>
<dbReference type="InterPro" id="IPR036305">
    <property type="entry name" value="RGS_sf"/>
</dbReference>
<keyword evidence="3" id="KW-0812">Transmembrane</keyword>
<feature type="transmembrane region" description="Helical" evidence="3">
    <location>
        <begin position="17"/>
        <end position="36"/>
    </location>
</feature>
<dbReference type="InterPro" id="IPR016137">
    <property type="entry name" value="RGS"/>
</dbReference>
<feature type="domain" description="PXA" evidence="6">
    <location>
        <begin position="105"/>
        <end position="305"/>
    </location>
</feature>
<dbReference type="SMART" id="SM00313">
    <property type="entry name" value="PXA"/>
    <property type="match status" value="1"/>
</dbReference>
<evidence type="ECO:0000259" key="5">
    <source>
        <dbReference type="PROSITE" id="PS50195"/>
    </source>
</evidence>
<dbReference type="PROSITE" id="PS51207">
    <property type="entry name" value="PXA"/>
    <property type="match status" value="1"/>
</dbReference>
<organism evidence="7">
    <name type="scientific">Ascaris suum</name>
    <name type="common">Pig roundworm</name>
    <name type="synonym">Ascaris lumbricoides</name>
    <dbReference type="NCBI Taxonomy" id="6253"/>
    <lineage>
        <taxon>Eukaryota</taxon>
        <taxon>Metazoa</taxon>
        <taxon>Ecdysozoa</taxon>
        <taxon>Nematoda</taxon>
        <taxon>Chromadorea</taxon>
        <taxon>Rhabditida</taxon>
        <taxon>Spirurina</taxon>
        <taxon>Ascaridomorpha</taxon>
        <taxon>Ascaridoidea</taxon>
        <taxon>Ascarididae</taxon>
        <taxon>Ascaris</taxon>
    </lineage>
</organism>
<dbReference type="PROSITE" id="PS50195">
    <property type="entry name" value="PX"/>
    <property type="match status" value="1"/>
</dbReference>
<dbReference type="InterPro" id="IPR013937">
    <property type="entry name" value="Sorting_nexin_C"/>
</dbReference>
<evidence type="ECO:0000313" key="7">
    <source>
        <dbReference type="EMBL" id="ADY41483.1"/>
    </source>
</evidence>
<dbReference type="PANTHER" id="PTHR22775">
    <property type="entry name" value="SORTING NEXIN"/>
    <property type="match status" value="1"/>
</dbReference>
<dbReference type="InterPro" id="IPR003114">
    <property type="entry name" value="Phox_assoc"/>
</dbReference>
<keyword evidence="3" id="KW-1133">Transmembrane helix</keyword>
<accession>F1KUC9</accession>
<dbReference type="InterPro" id="IPR001683">
    <property type="entry name" value="PX_dom"/>
</dbReference>
<proteinExistence type="evidence at transcript level"/>
<dbReference type="SMART" id="SM00312">
    <property type="entry name" value="PX"/>
    <property type="match status" value="1"/>
</dbReference>
<dbReference type="InterPro" id="IPR036871">
    <property type="entry name" value="PX_dom_sf"/>
</dbReference>
<dbReference type="GO" id="GO:0035091">
    <property type="term" value="F:phosphatidylinositol binding"/>
    <property type="evidence" value="ECO:0007669"/>
    <property type="project" value="InterPro"/>
</dbReference>
<dbReference type="SUPFAM" id="SSF64268">
    <property type="entry name" value="PX domain"/>
    <property type="match status" value="1"/>
</dbReference>
<dbReference type="SUPFAM" id="SSF48097">
    <property type="entry name" value="Regulator of G-protein signaling, RGS"/>
    <property type="match status" value="1"/>
</dbReference>
<evidence type="ECO:0000259" key="4">
    <source>
        <dbReference type="PROSITE" id="PS50132"/>
    </source>
</evidence>
<dbReference type="InterPro" id="IPR044926">
    <property type="entry name" value="RGS_subdomain_2"/>
</dbReference>
<dbReference type="Pfam" id="PF02194">
    <property type="entry name" value="PXA"/>
    <property type="match status" value="1"/>
</dbReference>
<dbReference type="PANTHER" id="PTHR22775:SF44">
    <property type="entry name" value="SORTING NEXIN-14"/>
    <property type="match status" value="1"/>
</dbReference>
<protein>
    <submittedName>
        <fullName evidence="7">Sorting nexin-14</fullName>
    </submittedName>
</protein>
<keyword evidence="3" id="KW-0472">Membrane</keyword>
<name>F1KUC9_ASCSU</name>
<evidence type="ECO:0000256" key="3">
    <source>
        <dbReference type="SAM" id="Phobius"/>
    </source>
</evidence>
<sequence length="1021" mass="116661">MDSTVYGKWTGINRAKLTVFLIFVLTLVVVGGFSAYKVTACVVTLAAGFWFASFVIKIADGEFLWNFFECLLGEPLTLKANTKQTQCWVSNDVGRKMPWEGIQIPESVNESLEELIEQLIDSYINSWYKSEISNDMAFVNEIRYQIRYAGAMAFRRIQKLDLSCVILNDAVPIAVVHAERVARFAAEIDKNVFPPQMVEMKILERMEDVHYALCSRQNEVNYLRQVADHIVARFVDENRVAGRASDDDSPLRTSNVSSSRAWPSHACRHFLRELIVFTFLIPVLDLIADPDTINRLLILLFDPESMNISAQSEPKMVEFLHRLTDCALSDAPDSLLQLKLSEILRDSRQLNMFTMYLKDVRGPTNELYFLLHSADVHERMLNLQKDENMLSELHYDIWEIFSKYVHNAAPERVTVPEEVHDEFQDAVETRNIEALDHAIEKAFQLVYKRLQHDYVVPFCQSDCYLGHLCGSPPVSVDELMIVGERSNIGRRLTLPGTESSFSLSQFRNRLWKVLMPSSVDGSAESSFDRLSDLSSMHSYSPIMQVELANDASAVAGSNPSPEFMTNFTSLPSIDVTYEGDVSESTDGICEVQVSPGSVSNSEEPIDRQSRSGSPYEMTMFDPNRDINRWMVTIPRIEPRRDPSNGRTMYVYVVCVERFDVNDTASSNGSHLSSGTNHNNREWSVVRRYNEFYVLESKLLEFHGDLIKADPLPARKPFATKSRAFIETQRPHFARFLQLLTRQSVLKRSNLLFMFLTSDQELKDNVQLSDLNPWNMVRKVPSKFTRERGQNLKPFLLSLLATTLAPQPEMGSMNFDVTLRCGERSETSSISSLSIEGANRSRYLLVNTIYGNNCPTAKPDIANTKPYIAWTKSITNTALFVFVRLFSIRRWFASLLVSTRSLAARTLDAAIELLLRRVLRIAFMESNCVRMIRLIQDAIFAADQPPTTEQEKALRAELAQRRTLEYLQEELPAHLLKSFGQKRFRQGVYTLFRTLQYPRLNKQLSYILLDVLIEKLLPVEED</sequence>
<evidence type="ECO:0000259" key="6">
    <source>
        <dbReference type="PROSITE" id="PS51207"/>
    </source>
</evidence>
<evidence type="ECO:0000256" key="1">
    <source>
        <dbReference type="ARBA" id="ARBA00010883"/>
    </source>
</evidence>
<dbReference type="PROSITE" id="PS50132">
    <property type="entry name" value="RGS"/>
    <property type="match status" value="1"/>
</dbReference>